<name>A0A1R2CVF8_9CILI</name>
<comment type="caution">
    <text evidence="1">The sequence shown here is derived from an EMBL/GenBank/DDBJ whole genome shotgun (WGS) entry which is preliminary data.</text>
</comment>
<dbReference type="InterPro" id="IPR027417">
    <property type="entry name" value="P-loop_NTPase"/>
</dbReference>
<reference evidence="1 2" key="1">
    <citation type="submission" date="2016-11" db="EMBL/GenBank/DDBJ databases">
        <title>The macronuclear genome of Stentor coeruleus: a giant cell with tiny introns.</title>
        <authorList>
            <person name="Slabodnick M."/>
            <person name="Ruby J.G."/>
            <person name="Reiff S.B."/>
            <person name="Swart E.C."/>
            <person name="Gosai S."/>
            <person name="Prabakaran S."/>
            <person name="Witkowska E."/>
            <person name="Larue G.E."/>
            <person name="Fisher S."/>
            <person name="Freeman R.M."/>
            <person name="Gunawardena J."/>
            <person name="Chu W."/>
            <person name="Stover N.A."/>
            <person name="Gregory B.D."/>
            <person name="Nowacki M."/>
            <person name="Derisi J."/>
            <person name="Roy S.W."/>
            <person name="Marshall W.F."/>
            <person name="Sood P."/>
        </authorList>
    </citation>
    <scope>NUCLEOTIDE SEQUENCE [LARGE SCALE GENOMIC DNA]</scope>
    <source>
        <strain evidence="1">WM001</strain>
    </source>
</reference>
<dbReference type="AlphaFoldDB" id="A0A1R2CVF8"/>
<proteinExistence type="predicted"/>
<evidence type="ECO:0000313" key="2">
    <source>
        <dbReference type="Proteomes" id="UP000187209"/>
    </source>
</evidence>
<evidence type="ECO:0008006" key="3">
    <source>
        <dbReference type="Google" id="ProtNLM"/>
    </source>
</evidence>
<protein>
    <recommendedName>
        <fullName evidence="3">ATPase domain-containing protein</fullName>
    </recommendedName>
</protein>
<organism evidence="1 2">
    <name type="scientific">Stentor coeruleus</name>
    <dbReference type="NCBI Taxonomy" id="5963"/>
    <lineage>
        <taxon>Eukaryota</taxon>
        <taxon>Sar</taxon>
        <taxon>Alveolata</taxon>
        <taxon>Ciliophora</taxon>
        <taxon>Postciliodesmatophora</taxon>
        <taxon>Heterotrichea</taxon>
        <taxon>Heterotrichida</taxon>
        <taxon>Stentoridae</taxon>
        <taxon>Stentor</taxon>
    </lineage>
</organism>
<evidence type="ECO:0000313" key="1">
    <source>
        <dbReference type="EMBL" id="OMJ92996.1"/>
    </source>
</evidence>
<dbReference type="Proteomes" id="UP000187209">
    <property type="component" value="Unassembled WGS sequence"/>
</dbReference>
<sequence>MFTRRLITRFFSSQQPRIPNFYKKSSTYIILLFTYFSYKLYNWEYVSARLQRALKQNLDNFSQPIKPYQGVHRETLISEVLNLCSKYITIVFAPRLYGKTFFLDEIQSSFPGTLLLRCDSNIKQTMESLSLPIKFQEDRFDDFLTALEFMLKKQEKPLLLVDDIEKLPENERKMLIVQAKKWNKKIACRVIITSTNCQQAYEIRKKLWGNMFILPQLTKEEIHKAVKDLPGYCFEDVEIVVDACVGGLDFVLDMIKSGKNAKEYLDEKTSIIQGHIRELTLDYEAKEILFNIATTAKDLGSVGELYSGVFLDQELESRGIMQKYPNGYSKFCNYFIYKTINDYFFTVGK</sequence>
<gene>
    <name evidence="1" type="ORF">SteCoe_4075</name>
</gene>
<keyword evidence="2" id="KW-1185">Reference proteome</keyword>
<dbReference type="EMBL" id="MPUH01000050">
    <property type="protein sequence ID" value="OMJ92996.1"/>
    <property type="molecule type" value="Genomic_DNA"/>
</dbReference>
<dbReference type="SUPFAM" id="SSF52540">
    <property type="entry name" value="P-loop containing nucleoside triphosphate hydrolases"/>
    <property type="match status" value="1"/>
</dbReference>
<accession>A0A1R2CVF8</accession>